<dbReference type="Proteomes" id="UP000744769">
    <property type="component" value="Unassembled WGS sequence"/>
</dbReference>
<evidence type="ECO:0000313" key="2">
    <source>
        <dbReference type="EMBL" id="NHN56522.1"/>
    </source>
</evidence>
<feature type="transmembrane region" description="Helical" evidence="1">
    <location>
        <begin position="6"/>
        <end position="31"/>
    </location>
</feature>
<organism evidence="2 3">
    <name type="scientific">Metallococcus carri</name>
    <dbReference type="NCBI Taxonomy" id="1656884"/>
    <lineage>
        <taxon>Bacteria</taxon>
        <taxon>Bacillati</taxon>
        <taxon>Actinomycetota</taxon>
        <taxon>Actinomycetes</taxon>
        <taxon>Micrococcales</taxon>
        <taxon>Dermacoccaceae</taxon>
        <taxon>Metallococcus</taxon>
    </lineage>
</organism>
<keyword evidence="1" id="KW-0812">Transmembrane</keyword>
<dbReference type="RefSeq" id="WP_166197200.1">
    <property type="nucleotide sequence ID" value="NZ_JAAOIV010000009.1"/>
</dbReference>
<dbReference type="AlphaFoldDB" id="A0A967E9L7"/>
<accession>A0A967E9L7</accession>
<keyword evidence="1" id="KW-0472">Membrane</keyword>
<gene>
    <name evidence="2" type="ORF">G9U51_12105</name>
</gene>
<protein>
    <submittedName>
        <fullName evidence="2">Uncharacterized protein</fullName>
    </submittedName>
</protein>
<comment type="caution">
    <text evidence="2">The sequence shown here is derived from an EMBL/GenBank/DDBJ whole genome shotgun (WGS) entry which is preliminary data.</text>
</comment>
<evidence type="ECO:0000256" key="1">
    <source>
        <dbReference type="SAM" id="Phobius"/>
    </source>
</evidence>
<evidence type="ECO:0000313" key="3">
    <source>
        <dbReference type="Proteomes" id="UP000744769"/>
    </source>
</evidence>
<dbReference type="EMBL" id="JAAOIV010000009">
    <property type="protein sequence ID" value="NHN56522.1"/>
    <property type="molecule type" value="Genomic_DNA"/>
</dbReference>
<keyword evidence="3" id="KW-1185">Reference proteome</keyword>
<proteinExistence type="predicted"/>
<reference evidence="2" key="1">
    <citation type="submission" date="2020-03" db="EMBL/GenBank/DDBJ databases">
        <title>Draft sequencing of Calidifontibacter sp. DB0510.</title>
        <authorList>
            <person name="Kim D.-U."/>
        </authorList>
    </citation>
    <scope>NUCLEOTIDE SEQUENCE</scope>
    <source>
        <strain evidence="2">DB0510</strain>
    </source>
</reference>
<name>A0A967E9L7_9MICO</name>
<keyword evidence="1" id="KW-1133">Transmembrane helix</keyword>
<sequence>MASITTFFVGFTIIVAIALAITAATVGVWTYQFFARNRRERLAQQRPFVSYYRDLGQHAFAN</sequence>